<keyword evidence="1" id="KW-0812">Transmembrane</keyword>
<accession>A0A117JIW6</accession>
<feature type="domain" description="Mammalian cell entry C-terminal" evidence="3">
    <location>
        <begin position="118"/>
        <end position="306"/>
    </location>
</feature>
<name>A0A117JIW6_9MYCO</name>
<evidence type="ECO:0000313" key="5">
    <source>
        <dbReference type="Proteomes" id="UP000053707"/>
    </source>
</evidence>
<dbReference type="NCBIfam" id="TIGR00996">
    <property type="entry name" value="Mtu_fam_mce"/>
    <property type="match status" value="1"/>
</dbReference>
<evidence type="ECO:0000256" key="1">
    <source>
        <dbReference type="SAM" id="Phobius"/>
    </source>
</evidence>
<reference evidence="4 5" key="1">
    <citation type="submission" date="2016-01" db="EMBL/GenBank/DDBJ databases">
        <authorList>
            <consortium name="TB Trials Study Group"/>
            <person name="Sutton G."/>
            <person name="Brinkac L."/>
            <person name="Sanka R."/>
            <person name="Adams M."/>
            <person name="Lau E.L."/>
            <person name="Macaden R."/>
            <person name="Grewal H.M.S."/>
        </authorList>
    </citation>
    <scope>NUCLEOTIDE SEQUENCE [LARGE SCALE GENOMIC DNA]</scope>
    <source>
        <strain evidence="4 5">IS-1744</strain>
    </source>
</reference>
<dbReference type="Pfam" id="PF02470">
    <property type="entry name" value="MlaD"/>
    <property type="match status" value="1"/>
</dbReference>
<comment type="caution">
    <text evidence="4">The sequence shown here is derived from an EMBL/GenBank/DDBJ whole genome shotgun (WGS) entry which is preliminary data.</text>
</comment>
<sequence length="366" mass="38991">MLKYRGRQLIRAGILGVVLIVLVIAVGLAPERLVSWATAVRYQAQFTDAGGLAAGNDVTISGIKVGTVSTVALQGRNALVTLVVDGSVSLGSDTTAHIRTGTLLGERVVTLESKGEGSLHPMDVIPVSRTASPYSLTEAVSELTSNTAGTDTASLNQSLDTLSATLDQVAPQLGPAFDGLTRLSRAINDRDETLGDLLENGADVTEILSDRSQQVSTLILNANDLVSVLSARRYAIVELLAHTSALSQQLSGLIADNEKQLAPTLEKLNGVTEILERNRDNIAKALPGLAKFQITLGETIGNGPYYQAYIPNIFFGQIFQPFFDYAFGFRRGVNAGQPPDNAGPRAELPFPYNGIPMPHEQWGPGR</sequence>
<feature type="transmembrane region" description="Helical" evidence="1">
    <location>
        <begin position="12"/>
        <end position="29"/>
    </location>
</feature>
<dbReference type="RefSeq" id="WP_064398876.1">
    <property type="nucleotide sequence ID" value="NZ_LQIR01000034.1"/>
</dbReference>
<dbReference type="EMBL" id="LQIR01000034">
    <property type="protein sequence ID" value="KUI12554.1"/>
    <property type="molecule type" value="Genomic_DNA"/>
</dbReference>
<dbReference type="Pfam" id="PF11887">
    <property type="entry name" value="Mce4_CUP1"/>
    <property type="match status" value="1"/>
</dbReference>
<dbReference type="AlphaFoldDB" id="A0A117JIW6"/>
<dbReference type="PRINTS" id="PR01782">
    <property type="entry name" value="MCEVIRFACTOR"/>
</dbReference>
<dbReference type="Proteomes" id="UP000053707">
    <property type="component" value="Unassembled WGS sequence"/>
</dbReference>
<feature type="domain" description="Mce/MlaD" evidence="2">
    <location>
        <begin position="40"/>
        <end position="112"/>
    </location>
</feature>
<keyword evidence="5" id="KW-1185">Reference proteome</keyword>
<evidence type="ECO:0000259" key="2">
    <source>
        <dbReference type="Pfam" id="PF02470"/>
    </source>
</evidence>
<dbReference type="InterPro" id="IPR005693">
    <property type="entry name" value="Mce"/>
</dbReference>
<proteinExistence type="predicted"/>
<evidence type="ECO:0000259" key="3">
    <source>
        <dbReference type="Pfam" id="PF11887"/>
    </source>
</evidence>
<organism evidence="4 5">
    <name type="scientific">Mycobacterium lehmannii</name>
    <dbReference type="NCBI Taxonomy" id="2048550"/>
    <lineage>
        <taxon>Bacteria</taxon>
        <taxon>Bacillati</taxon>
        <taxon>Actinomycetota</taxon>
        <taxon>Actinomycetes</taxon>
        <taxon>Mycobacteriales</taxon>
        <taxon>Mycobacteriaceae</taxon>
        <taxon>Mycobacterium</taxon>
    </lineage>
</organism>
<dbReference type="InterPro" id="IPR003399">
    <property type="entry name" value="Mce/MlaD"/>
</dbReference>
<evidence type="ECO:0000313" key="4">
    <source>
        <dbReference type="EMBL" id="KUI12554.1"/>
    </source>
</evidence>
<gene>
    <name evidence="4" type="ORF">AU192_20610</name>
</gene>
<dbReference type="PANTHER" id="PTHR33371">
    <property type="entry name" value="INTERMEMBRANE PHOSPHOLIPID TRANSPORT SYSTEM BINDING PROTEIN MLAD-RELATED"/>
    <property type="match status" value="1"/>
</dbReference>
<keyword evidence="1" id="KW-0472">Membrane</keyword>
<dbReference type="PANTHER" id="PTHR33371:SF18">
    <property type="entry name" value="MCE-FAMILY PROTEIN MCE3C"/>
    <property type="match status" value="1"/>
</dbReference>
<protein>
    <submittedName>
        <fullName evidence="4">Mammalian cell entry protein</fullName>
    </submittedName>
</protein>
<dbReference type="InterPro" id="IPR024516">
    <property type="entry name" value="Mce_C"/>
</dbReference>
<keyword evidence="1" id="KW-1133">Transmembrane helix</keyword>
<dbReference type="GO" id="GO:0005576">
    <property type="term" value="C:extracellular region"/>
    <property type="evidence" value="ECO:0007669"/>
    <property type="project" value="TreeGrafter"/>
</dbReference>
<dbReference type="InterPro" id="IPR052336">
    <property type="entry name" value="MlaD_Phospholipid_Transporter"/>
</dbReference>